<protein>
    <recommendedName>
        <fullName evidence="1">NADH:flavin oxidoreductase/NADH oxidase N-terminal domain-containing protein</fullName>
    </recommendedName>
</protein>
<accession>A0AAD2HZ61</accession>
<dbReference type="InterPro" id="IPR001155">
    <property type="entry name" value="OxRdtase_FMN_N"/>
</dbReference>
<dbReference type="CDD" id="cd02933">
    <property type="entry name" value="OYE_like_FMN"/>
    <property type="match status" value="1"/>
</dbReference>
<dbReference type="FunFam" id="3.20.20.70:FF:000138">
    <property type="entry name" value="NADPH dehydrogenase 1"/>
    <property type="match status" value="1"/>
</dbReference>
<comment type="caution">
    <text evidence="2">The sequence shown here is derived from an EMBL/GenBank/DDBJ whole genome shotgun (WGS) entry which is preliminary data.</text>
</comment>
<name>A0AAD2HZ61_9AGAR</name>
<evidence type="ECO:0000313" key="2">
    <source>
        <dbReference type="EMBL" id="CAK5284818.1"/>
    </source>
</evidence>
<dbReference type="AlphaFoldDB" id="A0AAD2HZ61"/>
<organism evidence="2 3">
    <name type="scientific">Mycena citricolor</name>
    <dbReference type="NCBI Taxonomy" id="2018698"/>
    <lineage>
        <taxon>Eukaryota</taxon>
        <taxon>Fungi</taxon>
        <taxon>Dikarya</taxon>
        <taxon>Basidiomycota</taxon>
        <taxon>Agaricomycotina</taxon>
        <taxon>Agaricomycetes</taxon>
        <taxon>Agaricomycetidae</taxon>
        <taxon>Agaricales</taxon>
        <taxon>Marasmiineae</taxon>
        <taxon>Mycenaceae</taxon>
        <taxon>Mycena</taxon>
    </lineage>
</organism>
<reference evidence="2" key="1">
    <citation type="submission" date="2023-11" db="EMBL/GenBank/DDBJ databases">
        <authorList>
            <person name="De Vega J J."/>
            <person name="De Vega J J."/>
        </authorList>
    </citation>
    <scope>NUCLEOTIDE SEQUENCE</scope>
</reference>
<feature type="domain" description="NADH:flavin oxidoreductase/NADH oxidase N-terminal" evidence="1">
    <location>
        <begin position="10"/>
        <end position="343"/>
    </location>
</feature>
<dbReference type="PANTHER" id="PTHR22893">
    <property type="entry name" value="NADH OXIDOREDUCTASE-RELATED"/>
    <property type="match status" value="1"/>
</dbReference>
<dbReference type="GO" id="GO:0010181">
    <property type="term" value="F:FMN binding"/>
    <property type="evidence" value="ECO:0007669"/>
    <property type="project" value="InterPro"/>
</dbReference>
<dbReference type="PANTHER" id="PTHR22893:SF91">
    <property type="entry name" value="NADPH DEHYDROGENASE 2-RELATED"/>
    <property type="match status" value="1"/>
</dbReference>
<proteinExistence type="predicted"/>
<dbReference type="Gene3D" id="3.20.20.70">
    <property type="entry name" value="Aldolase class I"/>
    <property type="match status" value="1"/>
</dbReference>
<dbReference type="InterPro" id="IPR013785">
    <property type="entry name" value="Aldolase_TIM"/>
</dbReference>
<keyword evidence="3" id="KW-1185">Reference proteome</keyword>
<dbReference type="InterPro" id="IPR045247">
    <property type="entry name" value="Oye-like"/>
</dbReference>
<dbReference type="Proteomes" id="UP001295794">
    <property type="component" value="Unassembled WGS sequence"/>
</dbReference>
<evidence type="ECO:0000313" key="3">
    <source>
        <dbReference type="Proteomes" id="UP001295794"/>
    </source>
</evidence>
<dbReference type="Pfam" id="PF00724">
    <property type="entry name" value="Oxidored_FMN"/>
    <property type="match status" value="1"/>
</dbReference>
<dbReference type="SUPFAM" id="SSF51395">
    <property type="entry name" value="FMN-linked oxidoreductases"/>
    <property type="match status" value="1"/>
</dbReference>
<gene>
    <name evidence="2" type="ORF">MYCIT1_LOCUS38290</name>
</gene>
<sequence length="370" mass="40777">MSSSSSTSHLFEPIAVGPVTLQHRAVLAPLTRYKASKEHVPFLPLVKDYYTQRGSRPGTLLISEGVFIAPQAGGYNNVSGIWNKEQIAAWREVTTSVHAQGSHIFMQLWALGRGALSAVLREENPAFDLVSASDVPIPGRESDVPRALSTAEVQEYVGLYAQAAKNAREAGFDGVELHNANGYFIDQFLQDVSNRRTDQYGGSIENRARLTLEIVDAVSSAIGADRTAIRFSPWSLFQGMKMADPLPTFSYVISELAKRHPDLAYLHLVEPRISGSATVDEETPEESNDPLAALWSPRPLVVAGALTREKALKATEKDGVLVCFGRHYISNPDLPDRLEKNIPFTPYDRNLFYLQGEDSPRGYTDYPTAQ</sequence>
<dbReference type="GO" id="GO:0003959">
    <property type="term" value="F:NADPH dehydrogenase activity"/>
    <property type="evidence" value="ECO:0007669"/>
    <property type="project" value="TreeGrafter"/>
</dbReference>
<evidence type="ECO:0000259" key="1">
    <source>
        <dbReference type="Pfam" id="PF00724"/>
    </source>
</evidence>
<dbReference type="EMBL" id="CAVNYO010000481">
    <property type="protein sequence ID" value="CAK5284818.1"/>
    <property type="molecule type" value="Genomic_DNA"/>
</dbReference>